<dbReference type="AlphaFoldDB" id="A0A1X0RRM4"/>
<name>A0A1X0RRM4_RHIZD</name>
<accession>A0A1X0RRM4</accession>
<dbReference type="PROSITE" id="PS50174">
    <property type="entry name" value="G_PATCH"/>
    <property type="match status" value="1"/>
</dbReference>
<dbReference type="Pfam" id="PF01585">
    <property type="entry name" value="G-patch"/>
    <property type="match status" value="1"/>
</dbReference>
<dbReference type="EMBL" id="KV921458">
    <property type="protein sequence ID" value="ORE14677.1"/>
    <property type="molecule type" value="Genomic_DNA"/>
</dbReference>
<dbReference type="SMART" id="SM00443">
    <property type="entry name" value="G_patch"/>
    <property type="match status" value="1"/>
</dbReference>
<evidence type="ECO:0000259" key="3">
    <source>
        <dbReference type="PROSITE" id="PS50174"/>
    </source>
</evidence>
<evidence type="ECO:0000256" key="1">
    <source>
        <dbReference type="SAM" id="Coils"/>
    </source>
</evidence>
<dbReference type="InterPro" id="IPR051189">
    <property type="entry name" value="Splicing_assoc_domain"/>
</dbReference>
<evidence type="ECO:0000313" key="5">
    <source>
        <dbReference type="Proteomes" id="UP000242381"/>
    </source>
</evidence>
<dbReference type="PANTHER" id="PTHR14195">
    <property type="entry name" value="G PATCH DOMAIN CONTAINING PROTEIN 2"/>
    <property type="match status" value="1"/>
</dbReference>
<dbReference type="Proteomes" id="UP000242381">
    <property type="component" value="Unassembled WGS sequence"/>
</dbReference>
<feature type="coiled-coil region" evidence="1">
    <location>
        <begin position="240"/>
        <end position="271"/>
    </location>
</feature>
<reference evidence="4 5" key="1">
    <citation type="journal article" date="2016" name="Proc. Natl. Acad. Sci. U.S.A.">
        <title>Lipid metabolic changes in an early divergent fungus govern the establishment of a mutualistic symbiosis with endobacteria.</title>
        <authorList>
            <person name="Lastovetsky O.A."/>
            <person name="Gaspar M.L."/>
            <person name="Mondo S.J."/>
            <person name="LaButti K.M."/>
            <person name="Sandor L."/>
            <person name="Grigoriev I.V."/>
            <person name="Henry S.A."/>
            <person name="Pawlowska T.E."/>
        </authorList>
    </citation>
    <scope>NUCLEOTIDE SEQUENCE [LARGE SCALE GENOMIC DNA]</scope>
    <source>
        <strain evidence="4 5">ATCC 11559</strain>
    </source>
</reference>
<gene>
    <name evidence="4" type="ORF">BCV71DRAFT_275530</name>
</gene>
<keyword evidence="1" id="KW-0175">Coiled coil</keyword>
<dbReference type="GO" id="GO:0003676">
    <property type="term" value="F:nucleic acid binding"/>
    <property type="evidence" value="ECO:0007669"/>
    <property type="project" value="InterPro"/>
</dbReference>
<dbReference type="OMA" id="EDANHGK"/>
<evidence type="ECO:0000313" key="4">
    <source>
        <dbReference type="EMBL" id="ORE14677.1"/>
    </source>
</evidence>
<dbReference type="InterPro" id="IPR000467">
    <property type="entry name" value="G_patch_dom"/>
</dbReference>
<feature type="region of interest" description="Disordered" evidence="2">
    <location>
        <begin position="29"/>
        <end position="48"/>
    </location>
</feature>
<feature type="domain" description="G-patch" evidence="3">
    <location>
        <begin position="377"/>
        <end position="417"/>
    </location>
</feature>
<protein>
    <recommendedName>
        <fullName evidence="3">G-patch domain-containing protein</fullName>
    </recommendedName>
</protein>
<evidence type="ECO:0000256" key="2">
    <source>
        <dbReference type="SAM" id="MobiDB-lite"/>
    </source>
</evidence>
<dbReference type="VEuPathDB" id="FungiDB:BCV72DRAFT_263152"/>
<sequence>MPSFKNKQKKIYKKSKRLGSLRRKGIREYTGGYVHSDSDQEQSLEQHNTNEEVFIVSDEAKLCSSAPVTREQLTTATFSQCVTANPTLDLEDTESLGFFIDSNITSSSTDIKPIYYNDTPAIKSTGNKPTNKASKKDKKRKIIKDESIYLGSSDDDDDHISISSSEDIEILSALSHWAEIDMRQKERSEDEIEDIDMLNAVLFEDVCTNQVESDDEDIDLDEDDVFDLDQVPDALRASYMRMIHQERNEIKKEYERAKRQQQSRRPKMKKQSFMDHVLKELIQKSDVESLHLYHTTPYGRTSVIPKIAKIFRLETESEGTTVLLRKTANSLTSLKEYTGKKKNKKPVMMKPKAQKKSTKNDLIHGKVVASDAQPISSNNIGHRMLSAMGWKEGDSIGGGIKEPIKAVVRAKRRGLGA</sequence>
<organism evidence="4 5">
    <name type="scientific">Rhizopus microsporus</name>
    <dbReference type="NCBI Taxonomy" id="58291"/>
    <lineage>
        <taxon>Eukaryota</taxon>
        <taxon>Fungi</taxon>
        <taxon>Fungi incertae sedis</taxon>
        <taxon>Mucoromycota</taxon>
        <taxon>Mucoromycotina</taxon>
        <taxon>Mucoromycetes</taxon>
        <taxon>Mucorales</taxon>
        <taxon>Mucorineae</taxon>
        <taxon>Rhizopodaceae</taxon>
        <taxon>Rhizopus</taxon>
    </lineage>
</organism>
<proteinExistence type="predicted"/>